<comment type="caution">
    <text evidence="1">The sequence shown here is derived from an EMBL/GenBank/DDBJ whole genome shotgun (WGS) entry which is preliminary data.</text>
</comment>
<evidence type="ECO:0000313" key="1">
    <source>
        <dbReference type="EMBL" id="KAH6948814.1"/>
    </source>
</evidence>
<proteinExistence type="predicted"/>
<keyword evidence="2" id="KW-1185">Reference proteome</keyword>
<reference evidence="1" key="1">
    <citation type="submission" date="2020-05" db="EMBL/GenBank/DDBJ databases">
        <title>Large-scale comparative analyses of tick genomes elucidate their genetic diversity and vector capacities.</title>
        <authorList>
            <person name="Jia N."/>
            <person name="Wang J."/>
            <person name="Shi W."/>
            <person name="Du L."/>
            <person name="Sun Y."/>
            <person name="Zhan W."/>
            <person name="Jiang J."/>
            <person name="Wang Q."/>
            <person name="Zhang B."/>
            <person name="Ji P."/>
            <person name="Sakyi L.B."/>
            <person name="Cui X."/>
            <person name="Yuan T."/>
            <person name="Jiang B."/>
            <person name="Yang W."/>
            <person name="Lam T.T.-Y."/>
            <person name="Chang Q."/>
            <person name="Ding S."/>
            <person name="Wang X."/>
            <person name="Zhu J."/>
            <person name="Ruan X."/>
            <person name="Zhao L."/>
            <person name="Wei J."/>
            <person name="Que T."/>
            <person name="Du C."/>
            <person name="Cheng J."/>
            <person name="Dai P."/>
            <person name="Han X."/>
            <person name="Huang E."/>
            <person name="Gao Y."/>
            <person name="Liu J."/>
            <person name="Shao H."/>
            <person name="Ye R."/>
            <person name="Li L."/>
            <person name="Wei W."/>
            <person name="Wang X."/>
            <person name="Wang C."/>
            <person name="Yang T."/>
            <person name="Huo Q."/>
            <person name="Li W."/>
            <person name="Guo W."/>
            <person name="Chen H."/>
            <person name="Zhou L."/>
            <person name="Ni X."/>
            <person name="Tian J."/>
            <person name="Zhou Y."/>
            <person name="Sheng Y."/>
            <person name="Liu T."/>
            <person name="Pan Y."/>
            <person name="Xia L."/>
            <person name="Li J."/>
            <person name="Zhao F."/>
            <person name="Cao W."/>
        </authorList>
    </citation>
    <scope>NUCLEOTIDE SEQUENCE</scope>
    <source>
        <strain evidence="1">Hyas-2018</strain>
    </source>
</reference>
<gene>
    <name evidence="1" type="ORF">HPB50_026550</name>
</gene>
<name>A0ACB7TRW6_HYAAI</name>
<accession>A0ACB7TRW6</accession>
<organism evidence="1 2">
    <name type="scientific">Hyalomma asiaticum</name>
    <name type="common">Tick</name>
    <dbReference type="NCBI Taxonomy" id="266040"/>
    <lineage>
        <taxon>Eukaryota</taxon>
        <taxon>Metazoa</taxon>
        <taxon>Ecdysozoa</taxon>
        <taxon>Arthropoda</taxon>
        <taxon>Chelicerata</taxon>
        <taxon>Arachnida</taxon>
        <taxon>Acari</taxon>
        <taxon>Parasitiformes</taxon>
        <taxon>Ixodida</taxon>
        <taxon>Ixodoidea</taxon>
        <taxon>Ixodidae</taxon>
        <taxon>Hyalomminae</taxon>
        <taxon>Hyalomma</taxon>
    </lineage>
</organism>
<dbReference type="EMBL" id="CM023481">
    <property type="protein sequence ID" value="KAH6948814.1"/>
    <property type="molecule type" value="Genomic_DNA"/>
</dbReference>
<sequence>MDVVSVKGANITKDEYDKEPGCHTVGKGKHANVESGLPGNKDQGGRPHKWNEGQKVQQVIMASKMPSLLKEHYKTIIRPRGGFKVTDYGLDRLGCCVRNAAAIPRGESEGDIVCANYKQNNVVISELCRCGFQGARGC</sequence>
<dbReference type="Proteomes" id="UP000821845">
    <property type="component" value="Chromosome 1"/>
</dbReference>
<evidence type="ECO:0000313" key="2">
    <source>
        <dbReference type="Proteomes" id="UP000821845"/>
    </source>
</evidence>
<protein>
    <submittedName>
        <fullName evidence="1">Uncharacterized protein</fullName>
    </submittedName>
</protein>